<gene>
    <name evidence="1" type="ORF">E6W99_10475</name>
</gene>
<evidence type="ECO:0008006" key="3">
    <source>
        <dbReference type="Google" id="ProtNLM"/>
    </source>
</evidence>
<sequence>MIMLPSIRKLALLVHIISTVSWIGAVAVFLALSISGLNSQDNHIVRAAYLSMELTARLVIVPLSLVSLLSGLVQSLGTKWGLFHHYWVLVKFLLTLLATIVLILQLKPISYISDIASNTTLTSDNLLEARLSLVVHAGGGLLVLLAVTILSVYKPRGMTRYGWHKRNEQS</sequence>
<evidence type="ECO:0000313" key="1">
    <source>
        <dbReference type="EMBL" id="THF80091.1"/>
    </source>
</evidence>
<keyword evidence="2" id="KW-1185">Reference proteome</keyword>
<dbReference type="AlphaFoldDB" id="A0A4S4BXY0"/>
<organism evidence="1 2">
    <name type="scientific">Metabacillus sediminilitoris</name>
    <dbReference type="NCBI Taxonomy" id="2567941"/>
    <lineage>
        <taxon>Bacteria</taxon>
        <taxon>Bacillati</taxon>
        <taxon>Bacillota</taxon>
        <taxon>Bacilli</taxon>
        <taxon>Bacillales</taxon>
        <taxon>Bacillaceae</taxon>
        <taxon>Metabacillus</taxon>
    </lineage>
</organism>
<dbReference type="Proteomes" id="UP000310334">
    <property type="component" value="Unassembled WGS sequence"/>
</dbReference>
<protein>
    <recommendedName>
        <fullName evidence="3">DUF2269 domain-containing protein</fullName>
    </recommendedName>
</protein>
<accession>A0A4S4BXY0</accession>
<reference evidence="1 2" key="1">
    <citation type="submission" date="2019-04" db="EMBL/GenBank/DDBJ databases">
        <title>Bacillus sediminilitoris sp. nov., isolated from a tidal flat sediment on the East China Sea.</title>
        <authorList>
            <person name="Wei Y."/>
            <person name="Mao H."/>
            <person name="Fang J."/>
        </authorList>
    </citation>
    <scope>NUCLEOTIDE SEQUENCE [LARGE SCALE GENOMIC DNA]</scope>
    <source>
        <strain evidence="1 2">DSL-17</strain>
    </source>
</reference>
<dbReference type="EMBL" id="SSNT01000007">
    <property type="protein sequence ID" value="THF80091.1"/>
    <property type="molecule type" value="Genomic_DNA"/>
</dbReference>
<dbReference type="RefSeq" id="WP_136353576.1">
    <property type="nucleotide sequence ID" value="NZ_CP046266.1"/>
</dbReference>
<name>A0A4S4BXY0_9BACI</name>
<proteinExistence type="predicted"/>
<evidence type="ECO:0000313" key="2">
    <source>
        <dbReference type="Proteomes" id="UP000310334"/>
    </source>
</evidence>
<dbReference type="OrthoDB" id="156858at2"/>
<comment type="caution">
    <text evidence="1">The sequence shown here is derived from an EMBL/GenBank/DDBJ whole genome shotgun (WGS) entry which is preliminary data.</text>
</comment>